<dbReference type="Pfam" id="PF05132">
    <property type="entry name" value="RNA_pol_Rpc4"/>
    <property type="match status" value="1"/>
</dbReference>
<evidence type="ECO:0000256" key="2">
    <source>
        <dbReference type="ARBA" id="ARBA00022478"/>
    </source>
</evidence>
<evidence type="ECO:0000313" key="6">
    <source>
        <dbReference type="RefSeq" id="XP_017769987.1"/>
    </source>
</evidence>
<name>A0ABM1M5Y7_NICVS</name>
<accession>A0ABM1M5Y7</accession>
<keyword evidence="2" id="KW-0240">DNA-directed RNA polymerase</keyword>
<keyword evidence="5" id="KW-1185">Reference proteome</keyword>
<evidence type="ECO:0000256" key="4">
    <source>
        <dbReference type="ARBA" id="ARBA00023242"/>
    </source>
</evidence>
<evidence type="ECO:0000256" key="1">
    <source>
        <dbReference type="ARBA" id="ARBA00004123"/>
    </source>
</evidence>
<organism evidence="5 6">
    <name type="scientific">Nicrophorus vespilloides</name>
    <name type="common">Boreal carrion beetle</name>
    <dbReference type="NCBI Taxonomy" id="110193"/>
    <lineage>
        <taxon>Eukaryota</taxon>
        <taxon>Metazoa</taxon>
        <taxon>Ecdysozoa</taxon>
        <taxon>Arthropoda</taxon>
        <taxon>Hexapoda</taxon>
        <taxon>Insecta</taxon>
        <taxon>Pterygota</taxon>
        <taxon>Neoptera</taxon>
        <taxon>Endopterygota</taxon>
        <taxon>Coleoptera</taxon>
        <taxon>Polyphaga</taxon>
        <taxon>Staphyliniformia</taxon>
        <taxon>Silphidae</taxon>
        <taxon>Nicrophorinae</taxon>
        <taxon>Nicrophorus</taxon>
    </lineage>
</organism>
<evidence type="ECO:0000256" key="3">
    <source>
        <dbReference type="ARBA" id="ARBA00023163"/>
    </source>
</evidence>
<sequence>MDDKNKKPIKTMSRLSSLATRDFNLGGTKPKKVYTPNLNAVRNKSERTTKVNNVIKKERFKTRPQRSFNKNSQNDRFVQSSGVFSEGTAYVKRPTIYSDKHAALREAGTSSGMIKPKLGHSILIDPEYETTVVEDLLTYDENEPENDDGYQPIVLPLASNKTNFINSFKVKKEPEMNVKKELDEDNIELPKVNGLNICDGPMNISVKEENVDIHAPISFISNKNYDNEDYPISLVKLPDSLPGKGFDDDNNVIDYTLKQMHEGKIGKILVRASGQIDVVIGATNYTLDAVEAAQFTEELMCTSDQSELKMEPSISNIGSIKEKFVISPVWTDLLMKKK</sequence>
<proteinExistence type="predicted"/>
<dbReference type="GeneID" id="108557824"/>
<dbReference type="PANTHER" id="PTHR13408:SF0">
    <property type="entry name" value="DNA-DIRECTED RNA POLYMERASE III SUBUNIT RPC4"/>
    <property type="match status" value="1"/>
</dbReference>
<keyword evidence="4" id="KW-0539">Nucleus</keyword>
<reference evidence="6" key="1">
    <citation type="submission" date="2025-08" db="UniProtKB">
        <authorList>
            <consortium name="RefSeq"/>
        </authorList>
    </citation>
    <scope>IDENTIFICATION</scope>
    <source>
        <tissue evidence="6">Whole Larva</tissue>
    </source>
</reference>
<evidence type="ECO:0000313" key="5">
    <source>
        <dbReference type="Proteomes" id="UP000695000"/>
    </source>
</evidence>
<dbReference type="PANTHER" id="PTHR13408">
    <property type="entry name" value="DNA-DIRECTED RNA POLYMERASE III"/>
    <property type="match status" value="1"/>
</dbReference>
<keyword evidence="3" id="KW-0804">Transcription</keyword>
<comment type="subcellular location">
    <subcellularLocation>
        <location evidence="1">Nucleus</location>
    </subcellularLocation>
</comment>
<dbReference type="Proteomes" id="UP000695000">
    <property type="component" value="Unplaced"/>
</dbReference>
<dbReference type="InterPro" id="IPR007811">
    <property type="entry name" value="RPC4"/>
</dbReference>
<gene>
    <name evidence="6" type="primary">LOC108557824</name>
</gene>
<protein>
    <submittedName>
        <fullName evidence="6">Uncharacterized protein LOC108557824</fullName>
    </submittedName>
</protein>
<dbReference type="RefSeq" id="XP_017769987.1">
    <property type="nucleotide sequence ID" value="XM_017914498.1"/>
</dbReference>